<evidence type="ECO:0000313" key="1">
    <source>
        <dbReference type="EMBL" id="RDH84972.1"/>
    </source>
</evidence>
<gene>
    <name evidence="1" type="ORF">DIZ80_05775</name>
</gene>
<dbReference type="AlphaFoldDB" id="A0A370DJ90"/>
<keyword evidence="2" id="KW-1185">Reference proteome</keyword>
<comment type="caution">
    <text evidence="1">The sequence shown here is derived from an EMBL/GenBank/DDBJ whole genome shotgun (WGS) entry which is preliminary data.</text>
</comment>
<proteinExistence type="predicted"/>
<reference evidence="1 2" key="1">
    <citation type="journal article" date="2018" name="ISME J.">
        <title>Endosymbiont genomes yield clues of tubeworm success.</title>
        <authorList>
            <person name="Li Y."/>
            <person name="Liles M.R."/>
            <person name="Halanych K.M."/>
        </authorList>
    </citation>
    <scope>NUCLEOTIDE SEQUENCE [LARGE SCALE GENOMIC DNA]</scope>
    <source>
        <strain evidence="1">A1464</strain>
    </source>
</reference>
<accession>A0A370DJ90</accession>
<organism evidence="1 2">
    <name type="scientific">endosymbiont of Galathealinum brachiosum</name>
    <dbReference type="NCBI Taxonomy" id="2200906"/>
    <lineage>
        <taxon>Bacteria</taxon>
        <taxon>Pseudomonadati</taxon>
        <taxon>Pseudomonadota</taxon>
        <taxon>Gammaproteobacteria</taxon>
        <taxon>sulfur-oxidizing symbionts</taxon>
    </lineage>
</organism>
<dbReference type="Proteomes" id="UP000254266">
    <property type="component" value="Unassembled WGS sequence"/>
</dbReference>
<sequence length="270" mass="31072">MKLYINTKAHGARLLQIILLSCLMILSLTGHAKKQDISKGNLQKIFNDELSFIKDSEHLAVDELWALKNISELTNDNKLKKLIKERAEAVSGDPFLLLLDPEASRISLSSDMGIGGQKLFNFMSAPFGEPEKRAISYVNQFMEYKATGYILTHQFFVLEWAIQTGLISADNYSLKKLELLTRIYDEQTKDNFFSDLYAERVTILFKYADVDFEDQKKWMSMIVQMRKSSGGWGLFERRETFDGQDAVIKPGDVHTRVLIIWAIQMYMDML</sequence>
<dbReference type="EMBL" id="QFXC01000007">
    <property type="protein sequence ID" value="RDH84972.1"/>
    <property type="molecule type" value="Genomic_DNA"/>
</dbReference>
<protein>
    <submittedName>
        <fullName evidence="1">Uncharacterized protein</fullName>
    </submittedName>
</protein>
<evidence type="ECO:0000313" key="2">
    <source>
        <dbReference type="Proteomes" id="UP000254266"/>
    </source>
</evidence>
<name>A0A370DJ90_9GAMM</name>